<dbReference type="PANTHER" id="PTHR43042:SF3">
    <property type="entry name" value="RIBOSOMAL RNA LARGE SUBUNIT METHYLTRANSFERASE YWBD-RELATED"/>
    <property type="match status" value="1"/>
</dbReference>
<name>A0AA43XIM0_9CLOT</name>
<dbReference type="CDD" id="cd11572">
    <property type="entry name" value="RlmI_M_like"/>
    <property type="match status" value="1"/>
</dbReference>
<dbReference type="RefSeq" id="WP_160718575.1">
    <property type="nucleotide sequence ID" value="NZ_SUMG01000002.1"/>
</dbReference>
<evidence type="ECO:0000313" key="7">
    <source>
        <dbReference type="EMBL" id="NBG87262.1"/>
    </source>
</evidence>
<keyword evidence="2 7" id="KW-0489">Methyltransferase</keyword>
<keyword evidence="4" id="KW-0949">S-adenosyl-L-methionine</keyword>
<dbReference type="Gene3D" id="3.30.750.80">
    <property type="entry name" value="RNA methyltransferase domain (HRMD) like"/>
    <property type="match status" value="1"/>
</dbReference>
<dbReference type="GO" id="GO:0032259">
    <property type="term" value="P:methylation"/>
    <property type="evidence" value="ECO:0007669"/>
    <property type="project" value="UniProtKB-KW"/>
</dbReference>
<evidence type="ECO:0000256" key="5">
    <source>
        <dbReference type="ARBA" id="ARBA00022884"/>
    </source>
</evidence>
<dbReference type="GO" id="GO:0006364">
    <property type="term" value="P:rRNA processing"/>
    <property type="evidence" value="ECO:0007669"/>
    <property type="project" value="UniProtKB-KW"/>
</dbReference>
<dbReference type="Gene3D" id="3.40.50.150">
    <property type="entry name" value="Vaccinia Virus protein VP39"/>
    <property type="match status" value="1"/>
</dbReference>
<keyword evidence="3" id="KW-0808">Transferase</keyword>
<evidence type="ECO:0000256" key="4">
    <source>
        <dbReference type="ARBA" id="ARBA00022691"/>
    </source>
</evidence>
<sequence>MTKEIRLQVQKNHEKKYKKGYPLLSKEALINPESIYKEGSLFQLLDSEGNFIGRGYYGLQNKGMGWVLTHKEKDAIDHLFFQRKIAAAINKRSPFYHREDTTAFRIFNGEGDGIGGLTIDSYGEYYLINWYSLGIYRFREEILSALNLLIQPQGVYEKKRFDQQGQYVEDEDFASGTPADFPLRVKENGVNIEVNLNDGAMTGVFLDQREVRKKLRDQYAKGKTLLNTFSYTGVFSVFGALGGAKHTTSVDLAKRSLELTRAQFLANGIDPETQEIRVEDVFNFFDYGLKQGLKYDLVVLDPPSFARSKKHTFSAKKDYTGLLKSAIDLTEDQGVILASTNCATFDMKTFKGFVSKAFKEKQLTFKILEEHTLPKDFPTHPSFPEGDYLKVLFIKKETNP</sequence>
<protein>
    <submittedName>
        <fullName evidence="7">Class I SAM-dependent rRNA methyltransferase</fullName>
    </submittedName>
</protein>
<dbReference type="CDD" id="cd21153">
    <property type="entry name" value="PUA_RlmI"/>
    <property type="match status" value="1"/>
</dbReference>
<organism evidence="7 8">
    <name type="scientific">Isachenkonia alkalipeptolytica</name>
    <dbReference type="NCBI Taxonomy" id="2565777"/>
    <lineage>
        <taxon>Bacteria</taxon>
        <taxon>Bacillati</taxon>
        <taxon>Bacillota</taxon>
        <taxon>Clostridia</taxon>
        <taxon>Eubacteriales</taxon>
        <taxon>Clostridiaceae</taxon>
        <taxon>Isachenkonia</taxon>
    </lineage>
</organism>
<evidence type="ECO:0000259" key="6">
    <source>
        <dbReference type="SMART" id="SM00359"/>
    </source>
</evidence>
<dbReference type="PANTHER" id="PTHR43042">
    <property type="entry name" value="SAM-DEPENDENT METHYLTRANSFERASE"/>
    <property type="match status" value="1"/>
</dbReference>
<keyword evidence="5" id="KW-0694">RNA-binding</keyword>
<dbReference type="GO" id="GO:0003723">
    <property type="term" value="F:RNA binding"/>
    <property type="evidence" value="ECO:0007669"/>
    <property type="project" value="UniProtKB-KW"/>
</dbReference>
<dbReference type="InterPro" id="IPR036974">
    <property type="entry name" value="PUA_sf"/>
</dbReference>
<dbReference type="GO" id="GO:0008168">
    <property type="term" value="F:methyltransferase activity"/>
    <property type="evidence" value="ECO:0007669"/>
    <property type="project" value="UniProtKB-KW"/>
</dbReference>
<dbReference type="PROSITE" id="PS50890">
    <property type="entry name" value="PUA"/>
    <property type="match status" value="1"/>
</dbReference>
<dbReference type="EMBL" id="SUMG01000002">
    <property type="protein sequence ID" value="NBG87262.1"/>
    <property type="molecule type" value="Genomic_DNA"/>
</dbReference>
<evidence type="ECO:0000256" key="2">
    <source>
        <dbReference type="ARBA" id="ARBA00022603"/>
    </source>
</evidence>
<dbReference type="SMART" id="SM00359">
    <property type="entry name" value="PUA"/>
    <property type="match status" value="1"/>
</dbReference>
<dbReference type="InterPro" id="IPR029063">
    <property type="entry name" value="SAM-dependent_MTases_sf"/>
</dbReference>
<feature type="domain" description="PUA" evidence="6">
    <location>
        <begin position="5"/>
        <end position="90"/>
    </location>
</feature>
<dbReference type="SUPFAM" id="SSF88697">
    <property type="entry name" value="PUA domain-like"/>
    <property type="match status" value="1"/>
</dbReference>
<dbReference type="Proteomes" id="UP000449710">
    <property type="component" value="Unassembled WGS sequence"/>
</dbReference>
<evidence type="ECO:0000256" key="1">
    <source>
        <dbReference type="ARBA" id="ARBA00022552"/>
    </source>
</evidence>
<evidence type="ECO:0000256" key="3">
    <source>
        <dbReference type="ARBA" id="ARBA00022679"/>
    </source>
</evidence>
<dbReference type="Pfam" id="PF17785">
    <property type="entry name" value="PUA_3"/>
    <property type="match status" value="1"/>
</dbReference>
<dbReference type="CDD" id="cd02440">
    <property type="entry name" value="AdoMet_MTases"/>
    <property type="match status" value="1"/>
</dbReference>
<dbReference type="InterPro" id="IPR002478">
    <property type="entry name" value="PUA"/>
</dbReference>
<proteinExistence type="predicted"/>
<dbReference type="InterPro" id="IPR041532">
    <property type="entry name" value="RlmI-like_PUA"/>
</dbReference>
<keyword evidence="8" id="KW-1185">Reference proteome</keyword>
<keyword evidence="1" id="KW-0698">rRNA processing</keyword>
<accession>A0AA43XIM0</accession>
<dbReference type="AlphaFoldDB" id="A0AA43XIM0"/>
<reference evidence="7 8" key="1">
    <citation type="submission" date="2019-04" db="EMBL/GenBank/DDBJ databases">
        <title>Isachenkonia alkalipeptolytica gen. nov. sp. nov. a new anaerobic, alkiliphilic organothrophic bacterium capable to reduce synthesized ferrihydrite isolated from a soda lake.</title>
        <authorList>
            <person name="Toshchakov S.V."/>
            <person name="Zavarzina D.G."/>
            <person name="Zhilina T.N."/>
            <person name="Kostrikina N.A."/>
            <person name="Kublanov I.V."/>
        </authorList>
    </citation>
    <scope>NUCLEOTIDE SEQUENCE [LARGE SCALE GENOMIC DNA]</scope>
    <source>
        <strain evidence="7 8">Z-1701</strain>
    </source>
</reference>
<dbReference type="InterPro" id="IPR015947">
    <property type="entry name" value="PUA-like_sf"/>
</dbReference>
<comment type="caution">
    <text evidence="7">The sequence shown here is derived from an EMBL/GenBank/DDBJ whole genome shotgun (WGS) entry which is preliminary data.</text>
</comment>
<dbReference type="InterPro" id="IPR019614">
    <property type="entry name" value="SAM-dep_methyl-trfase"/>
</dbReference>
<dbReference type="SUPFAM" id="SSF53335">
    <property type="entry name" value="S-adenosyl-L-methionine-dependent methyltransferases"/>
    <property type="match status" value="1"/>
</dbReference>
<dbReference type="Pfam" id="PF10672">
    <property type="entry name" value="Methyltrans_SAM"/>
    <property type="match status" value="1"/>
</dbReference>
<gene>
    <name evidence="7" type="ORF">ISALK_01990</name>
</gene>
<dbReference type="Gene3D" id="2.30.130.10">
    <property type="entry name" value="PUA domain"/>
    <property type="match status" value="1"/>
</dbReference>
<evidence type="ECO:0000313" key="8">
    <source>
        <dbReference type="Proteomes" id="UP000449710"/>
    </source>
</evidence>